<gene>
    <name evidence="1" type="ORF">KK083_20395</name>
</gene>
<dbReference type="EMBL" id="JAHESF010000023">
    <property type="protein sequence ID" value="MBT1699269.1"/>
    <property type="molecule type" value="Genomic_DNA"/>
</dbReference>
<dbReference type="AlphaFoldDB" id="A0AAP2DRW5"/>
<comment type="caution">
    <text evidence="1">The sequence shown here is derived from an EMBL/GenBank/DDBJ whole genome shotgun (WGS) entry which is preliminary data.</text>
</comment>
<dbReference type="Proteomes" id="UP001319200">
    <property type="component" value="Unassembled WGS sequence"/>
</dbReference>
<dbReference type="PANTHER" id="PTHR34071:SF2">
    <property type="entry name" value="FLAVIN-NUCLEOTIDE-BINDING PROTEIN"/>
    <property type="match status" value="1"/>
</dbReference>
<evidence type="ECO:0000313" key="1">
    <source>
        <dbReference type="EMBL" id="MBT1699269.1"/>
    </source>
</evidence>
<accession>A0AAP2DRW5</accession>
<dbReference type="InterPro" id="IPR012349">
    <property type="entry name" value="Split_barrel_FMN-bd"/>
</dbReference>
<evidence type="ECO:0000313" key="2">
    <source>
        <dbReference type="Proteomes" id="UP001319200"/>
    </source>
</evidence>
<sequence length="149" mass="17406">MLGKLTEAQIDQVLYTQFVGRIGCRSNNKMYVVPVTYVYHEGYIYAHSREGLKIKMMRQNPDVCFQVDSIENMTNWRSIIVWGKYEELKDRKQQAALKIIMDRLAPFIMSETVRPSHEFAHAPEVVEKSLKAVVYRIKAAEKTGRFEKM</sequence>
<dbReference type="Pfam" id="PF12900">
    <property type="entry name" value="Pyridox_ox_2"/>
    <property type="match status" value="1"/>
</dbReference>
<dbReference type="SUPFAM" id="SSF50475">
    <property type="entry name" value="FMN-binding split barrel"/>
    <property type="match status" value="1"/>
</dbReference>
<protein>
    <submittedName>
        <fullName evidence="1">Pyridoxamine 5'-phosphate oxidase family protein</fullName>
    </submittedName>
</protein>
<keyword evidence="2" id="KW-1185">Reference proteome</keyword>
<dbReference type="InterPro" id="IPR024747">
    <property type="entry name" value="Pyridox_Oxase-rel"/>
</dbReference>
<dbReference type="Gene3D" id="2.30.110.10">
    <property type="entry name" value="Electron Transport, Fmn-binding Protein, Chain A"/>
    <property type="match status" value="1"/>
</dbReference>
<organism evidence="1 2">
    <name type="scientific">Chryseosolibacter histidini</name>
    <dbReference type="NCBI Taxonomy" id="2782349"/>
    <lineage>
        <taxon>Bacteria</taxon>
        <taxon>Pseudomonadati</taxon>
        <taxon>Bacteroidota</taxon>
        <taxon>Cytophagia</taxon>
        <taxon>Cytophagales</taxon>
        <taxon>Chryseotaleaceae</taxon>
        <taxon>Chryseosolibacter</taxon>
    </lineage>
</organism>
<name>A0AAP2DRW5_9BACT</name>
<reference evidence="1 2" key="1">
    <citation type="submission" date="2021-05" db="EMBL/GenBank/DDBJ databases">
        <title>A Polyphasic approach of four new species of the genus Ohtaekwangia: Ohtaekwangia histidinii sp. nov., Ohtaekwangia cretensis sp. nov., Ohtaekwangia indiensis sp. nov., Ohtaekwangia reichenbachii sp. nov. from diverse environment.</title>
        <authorList>
            <person name="Octaviana S."/>
        </authorList>
    </citation>
    <scope>NUCLEOTIDE SEQUENCE [LARGE SCALE GENOMIC DNA]</scope>
    <source>
        <strain evidence="1 2">PWU4</strain>
    </source>
</reference>
<dbReference type="PANTHER" id="PTHR34071">
    <property type="entry name" value="5-NITROIMIDAZOLE ANTIBIOTICS RESISTANCE PROTEIN, NIMA-FAMILY-RELATED PROTEIN-RELATED"/>
    <property type="match status" value="1"/>
</dbReference>
<proteinExistence type="predicted"/>
<dbReference type="RefSeq" id="WP_254167075.1">
    <property type="nucleotide sequence ID" value="NZ_JAHESF010000023.1"/>
</dbReference>